<dbReference type="InterPro" id="IPR017452">
    <property type="entry name" value="GPCR_Rhodpsn_7TM"/>
</dbReference>
<dbReference type="PRINTS" id="PR00237">
    <property type="entry name" value="GPCRRHODOPSN"/>
</dbReference>
<dbReference type="GO" id="GO:0004930">
    <property type="term" value="F:G protein-coupled receptor activity"/>
    <property type="evidence" value="ECO:0007669"/>
    <property type="project" value="UniProtKB-KW"/>
</dbReference>
<name>A0A6P8IY26_ACTTE</name>
<dbReference type="GO" id="GO:0005886">
    <property type="term" value="C:plasma membrane"/>
    <property type="evidence" value="ECO:0007669"/>
    <property type="project" value="UniProtKB-SubCell"/>
</dbReference>
<organism evidence="12 13">
    <name type="scientific">Actinia tenebrosa</name>
    <name type="common">Australian red waratah sea anemone</name>
    <dbReference type="NCBI Taxonomy" id="6105"/>
    <lineage>
        <taxon>Eukaryota</taxon>
        <taxon>Metazoa</taxon>
        <taxon>Cnidaria</taxon>
        <taxon>Anthozoa</taxon>
        <taxon>Hexacorallia</taxon>
        <taxon>Actiniaria</taxon>
        <taxon>Actiniidae</taxon>
        <taxon>Actinia</taxon>
    </lineage>
</organism>
<evidence type="ECO:0000256" key="1">
    <source>
        <dbReference type="ARBA" id="ARBA00004651"/>
    </source>
</evidence>
<feature type="non-terminal residue" evidence="13">
    <location>
        <position position="1"/>
    </location>
</feature>
<evidence type="ECO:0000256" key="3">
    <source>
        <dbReference type="ARBA" id="ARBA00022692"/>
    </source>
</evidence>
<evidence type="ECO:0000256" key="10">
    <source>
        <dbReference type="SAM" id="Phobius"/>
    </source>
</evidence>
<feature type="transmembrane region" description="Helical" evidence="10">
    <location>
        <begin position="271"/>
        <end position="293"/>
    </location>
</feature>
<keyword evidence="9" id="KW-0807">Transducer</keyword>
<protein>
    <submittedName>
        <fullName evidence="13">Probable G-protein coupled receptor No18</fullName>
    </submittedName>
</protein>
<evidence type="ECO:0000256" key="6">
    <source>
        <dbReference type="ARBA" id="ARBA00023136"/>
    </source>
</evidence>
<dbReference type="CDD" id="cd00637">
    <property type="entry name" value="7tm_classA_rhodopsin-like"/>
    <property type="match status" value="1"/>
</dbReference>
<keyword evidence="2" id="KW-1003">Cell membrane</keyword>
<evidence type="ECO:0000259" key="11">
    <source>
        <dbReference type="PROSITE" id="PS50262"/>
    </source>
</evidence>
<feature type="transmembrane region" description="Helical" evidence="10">
    <location>
        <begin position="158"/>
        <end position="181"/>
    </location>
</feature>
<feature type="transmembrane region" description="Helical" evidence="10">
    <location>
        <begin position="81"/>
        <end position="108"/>
    </location>
</feature>
<dbReference type="PANTHER" id="PTHR24246">
    <property type="entry name" value="OLFACTORY RECEPTOR AND ADENOSINE RECEPTOR"/>
    <property type="match status" value="1"/>
</dbReference>
<reference evidence="13" key="1">
    <citation type="submission" date="2025-08" db="UniProtKB">
        <authorList>
            <consortium name="RefSeq"/>
        </authorList>
    </citation>
    <scope>IDENTIFICATION</scope>
    <source>
        <tissue evidence="13">Tentacle</tissue>
    </source>
</reference>
<dbReference type="GeneID" id="116305087"/>
<proteinExistence type="predicted"/>
<accession>A0A6P8IY26</accession>
<dbReference type="AlphaFoldDB" id="A0A6P8IY26"/>
<evidence type="ECO:0000256" key="5">
    <source>
        <dbReference type="ARBA" id="ARBA00023040"/>
    </source>
</evidence>
<feature type="transmembrane region" description="Helical" evidence="10">
    <location>
        <begin position="114"/>
        <end position="138"/>
    </location>
</feature>
<dbReference type="SUPFAM" id="SSF81321">
    <property type="entry name" value="Family A G protein-coupled receptor-like"/>
    <property type="match status" value="1"/>
</dbReference>
<comment type="subcellular location">
    <subcellularLocation>
        <location evidence="1">Cell membrane</location>
        <topology evidence="1">Multi-pass membrane protein</topology>
    </subcellularLocation>
</comment>
<dbReference type="KEGG" id="aten:116305087"/>
<feature type="transmembrane region" description="Helical" evidence="10">
    <location>
        <begin position="187"/>
        <end position="208"/>
    </location>
</feature>
<keyword evidence="12" id="KW-1185">Reference proteome</keyword>
<keyword evidence="5" id="KW-0297">G-protein coupled receptor</keyword>
<dbReference type="InterPro" id="IPR000276">
    <property type="entry name" value="GPCR_Rhodpsn"/>
</dbReference>
<dbReference type="Gene3D" id="1.20.1070.10">
    <property type="entry name" value="Rhodopsin 7-helix transmembrane proteins"/>
    <property type="match status" value="1"/>
</dbReference>
<keyword evidence="4 10" id="KW-1133">Transmembrane helix</keyword>
<dbReference type="SMART" id="SM01381">
    <property type="entry name" value="7TM_GPCR_Srsx"/>
    <property type="match status" value="1"/>
</dbReference>
<dbReference type="OrthoDB" id="5965749at2759"/>
<evidence type="ECO:0000256" key="9">
    <source>
        <dbReference type="ARBA" id="ARBA00023224"/>
    </source>
</evidence>
<evidence type="ECO:0000256" key="2">
    <source>
        <dbReference type="ARBA" id="ARBA00022475"/>
    </source>
</evidence>
<keyword evidence="6 10" id="KW-0472">Membrane</keyword>
<keyword evidence="8" id="KW-0325">Glycoprotein</keyword>
<dbReference type="PROSITE" id="PS50262">
    <property type="entry name" value="G_PROTEIN_RECEP_F1_2"/>
    <property type="match status" value="1"/>
</dbReference>
<evidence type="ECO:0000313" key="12">
    <source>
        <dbReference type="Proteomes" id="UP000515163"/>
    </source>
</evidence>
<evidence type="ECO:0000256" key="8">
    <source>
        <dbReference type="ARBA" id="ARBA00023180"/>
    </source>
</evidence>
<keyword evidence="3 10" id="KW-0812">Transmembrane</keyword>
<dbReference type="Proteomes" id="UP000515163">
    <property type="component" value="Unplaced"/>
</dbReference>
<feature type="transmembrane region" description="Helical" evidence="10">
    <location>
        <begin position="48"/>
        <end position="69"/>
    </location>
</feature>
<dbReference type="PANTHER" id="PTHR24246:SF27">
    <property type="entry name" value="ADENOSINE RECEPTOR, ISOFORM A"/>
    <property type="match status" value="1"/>
</dbReference>
<evidence type="ECO:0000256" key="7">
    <source>
        <dbReference type="ARBA" id="ARBA00023170"/>
    </source>
</evidence>
<gene>
    <name evidence="13" type="primary">LOC116305087</name>
</gene>
<dbReference type="RefSeq" id="XP_031570780.1">
    <property type="nucleotide sequence ID" value="XM_031714920.1"/>
</dbReference>
<evidence type="ECO:0000313" key="13">
    <source>
        <dbReference type="RefSeq" id="XP_031570780.1"/>
    </source>
</evidence>
<evidence type="ECO:0000256" key="4">
    <source>
        <dbReference type="ARBA" id="ARBA00022989"/>
    </source>
</evidence>
<feature type="domain" description="G-protein coupled receptors family 1 profile" evidence="11">
    <location>
        <begin position="60"/>
        <end position="326"/>
    </location>
</feature>
<dbReference type="Pfam" id="PF00001">
    <property type="entry name" value="7tm_1"/>
    <property type="match status" value="1"/>
</dbReference>
<dbReference type="InParanoid" id="A0A6P8IY26"/>
<keyword evidence="7 13" id="KW-0675">Receptor</keyword>
<sequence length="359" mass="41317">FAESYLLVRWISCHWRECCESWFTNVFSLKTVMFYEGYYFEGSLASTVFYMIVAVFTVVGNSLVFITFVKDPYGQLRKRRNYFLVNLAVSDIIMGACAEPLLACGYWYKKDQIFFAHYLFAIISGASSLTSLTALTIIRYYALKDPFEYEMLISSKRVLAGVVLIWLQSGHLALLPVLGWQTPSYQLYLYGVGFSIPCIFIFLAYFGILRSIRHYTKNVMKVNATIDSRSSSAFYLSTEAIENQGQVSRPENNGVRTRRAVEREKNVTKTLLIVMCIFVLSWLPMLIVDVLMVQCVSCRNWENIHLARDVTLTITYFSSGVNPILYTLRMRQFRAAVIKLLGLGDWVIVMPYKRNQQNS</sequence>